<gene>
    <name evidence="1" type="ORF">PG1C_00425</name>
</gene>
<organism evidence="1 2">
    <name type="scientific">Rugosibacter aromaticivorans</name>
    <dbReference type="NCBI Taxonomy" id="1565605"/>
    <lineage>
        <taxon>Bacteria</taxon>
        <taxon>Pseudomonadati</taxon>
        <taxon>Pseudomonadota</taxon>
        <taxon>Betaproteobacteria</taxon>
        <taxon>Nitrosomonadales</taxon>
        <taxon>Sterolibacteriaceae</taxon>
        <taxon>Rugosibacter</taxon>
    </lineage>
</organism>
<dbReference type="STRING" id="1565605.PG1C_00425"/>
<sequence length="93" mass="10246">MSTSLIASLRKQLPSIYGEHLPNEIRYRGADGHDVVVALDAATVDELAFAIQTTNAESLALSRRRTALEELHTEVRKRAARGADRIADVSWVC</sequence>
<dbReference type="PATRIC" id="fig|1565605.3.peg.91"/>
<dbReference type="AlphaFoldDB" id="A0A0C5IX87"/>
<keyword evidence="2" id="KW-1185">Reference proteome</keyword>
<dbReference type="RefSeq" id="WP_202635497.1">
    <property type="nucleotide sequence ID" value="NZ_CP010554.1"/>
</dbReference>
<dbReference type="KEGG" id="rbu:PG1C_00425"/>
<name>A0A0C5IX87_9PROT</name>
<protein>
    <submittedName>
        <fullName evidence="1">Uncharacterized protein</fullName>
    </submittedName>
</protein>
<reference evidence="1 2" key="1">
    <citation type="journal article" date="2015" name="Genome Announc.">
        <title>Complete Genome Sequence of a Novel Bacterium within the Family Rhodocyclaceae That Degrades Polycyclic Aromatic Hydrocarbons.</title>
        <authorList>
            <person name="Singleton D.R."/>
            <person name="Dickey A.N."/>
            <person name="Scholl E.H."/>
            <person name="Wright F.A."/>
            <person name="Aitken M.D."/>
        </authorList>
    </citation>
    <scope>NUCLEOTIDE SEQUENCE [LARGE SCALE GENOMIC DNA]</scope>
    <source>
        <strain evidence="2">PG1-Ca6</strain>
    </source>
</reference>
<evidence type="ECO:0000313" key="2">
    <source>
        <dbReference type="Proteomes" id="UP000061603"/>
    </source>
</evidence>
<dbReference type="HOGENOM" id="CLU_2393140_0_0_4"/>
<proteinExistence type="predicted"/>
<accession>A0A0C5IX87</accession>
<dbReference type="EMBL" id="CP010554">
    <property type="protein sequence ID" value="AJP47317.1"/>
    <property type="molecule type" value="Genomic_DNA"/>
</dbReference>
<dbReference type="Proteomes" id="UP000061603">
    <property type="component" value="Chromosome"/>
</dbReference>
<evidence type="ECO:0000313" key="1">
    <source>
        <dbReference type="EMBL" id="AJP47317.1"/>
    </source>
</evidence>